<evidence type="ECO:0000256" key="1">
    <source>
        <dbReference type="SAM" id="MobiDB-lite"/>
    </source>
</evidence>
<comment type="caution">
    <text evidence="2">The sequence shown here is derived from an EMBL/GenBank/DDBJ whole genome shotgun (WGS) entry which is preliminary data.</text>
</comment>
<keyword evidence="3" id="KW-1185">Reference proteome</keyword>
<evidence type="ECO:0000313" key="2">
    <source>
        <dbReference type="EMBL" id="CAG8957094.1"/>
    </source>
</evidence>
<organism evidence="2 3">
    <name type="scientific">Hymenoscyphus fraxineus</name>
    <dbReference type="NCBI Taxonomy" id="746836"/>
    <lineage>
        <taxon>Eukaryota</taxon>
        <taxon>Fungi</taxon>
        <taxon>Dikarya</taxon>
        <taxon>Ascomycota</taxon>
        <taxon>Pezizomycotina</taxon>
        <taxon>Leotiomycetes</taxon>
        <taxon>Helotiales</taxon>
        <taxon>Helotiaceae</taxon>
        <taxon>Hymenoscyphus</taxon>
    </lineage>
</organism>
<name>A0A9N9PKG8_9HELO</name>
<proteinExistence type="predicted"/>
<accession>A0A9N9PKG8</accession>
<feature type="region of interest" description="Disordered" evidence="1">
    <location>
        <begin position="1"/>
        <end position="27"/>
    </location>
</feature>
<protein>
    <submittedName>
        <fullName evidence="2">Uncharacterized protein</fullName>
    </submittedName>
</protein>
<gene>
    <name evidence="2" type="ORF">HYFRA_00009295</name>
</gene>
<dbReference type="AlphaFoldDB" id="A0A9N9PKG8"/>
<dbReference type="Proteomes" id="UP000696280">
    <property type="component" value="Unassembled WGS sequence"/>
</dbReference>
<feature type="compositionally biased region" description="Polar residues" evidence="1">
    <location>
        <begin position="1"/>
        <end position="16"/>
    </location>
</feature>
<dbReference type="OrthoDB" id="10271196at2759"/>
<evidence type="ECO:0000313" key="3">
    <source>
        <dbReference type="Proteomes" id="UP000696280"/>
    </source>
</evidence>
<reference evidence="2" key="1">
    <citation type="submission" date="2021-07" db="EMBL/GenBank/DDBJ databases">
        <authorList>
            <person name="Durling M."/>
        </authorList>
    </citation>
    <scope>NUCLEOTIDE SEQUENCE</scope>
</reference>
<dbReference type="EMBL" id="CAJVRL010000077">
    <property type="protein sequence ID" value="CAG8957094.1"/>
    <property type="molecule type" value="Genomic_DNA"/>
</dbReference>
<sequence length="97" mass="10966">MDQQPTWKQKAQTGWQMANGHGETKHHDARDAYLDDLTEKRMGFVALDLDLVLIRDGISRTGAGAQNLTPSKTPTVAQDWVAQRGHHDVVRPSEEWF</sequence>